<evidence type="ECO:0000313" key="2">
    <source>
        <dbReference type="EMBL" id="SFQ40569.1"/>
    </source>
</evidence>
<organism evidence="2 3">
    <name type="scientific">Butyrivibrio proteoclasticus</name>
    <dbReference type="NCBI Taxonomy" id="43305"/>
    <lineage>
        <taxon>Bacteria</taxon>
        <taxon>Bacillati</taxon>
        <taxon>Bacillota</taxon>
        <taxon>Clostridia</taxon>
        <taxon>Lachnospirales</taxon>
        <taxon>Lachnospiraceae</taxon>
        <taxon>Butyrivibrio</taxon>
    </lineage>
</organism>
<dbReference type="InterPro" id="IPR049349">
    <property type="entry name" value="DUF2264_N"/>
</dbReference>
<keyword evidence="3" id="KW-1185">Reference proteome</keyword>
<protein>
    <recommendedName>
        <fullName evidence="1">DUF2264 domain-containing protein</fullName>
    </recommendedName>
</protein>
<gene>
    <name evidence="2" type="ORF">SAMN04487928_14216</name>
</gene>
<proteinExistence type="predicted"/>
<evidence type="ECO:0000259" key="1">
    <source>
        <dbReference type="Pfam" id="PF10022"/>
    </source>
</evidence>
<feature type="domain" description="DUF2264" evidence="1">
    <location>
        <begin position="19"/>
        <end position="385"/>
    </location>
</feature>
<dbReference type="OrthoDB" id="9813465at2"/>
<evidence type="ECO:0000313" key="3">
    <source>
        <dbReference type="Proteomes" id="UP000182624"/>
    </source>
</evidence>
<dbReference type="PANTHER" id="PTHR35339:SF4">
    <property type="entry name" value="LINALOOL DEHYDRATASE_ISOMERASE DOMAIN-CONTAINING PROTEIN"/>
    <property type="match status" value="1"/>
</dbReference>
<dbReference type="AlphaFoldDB" id="A0A1I5Y8P9"/>
<accession>A0A1I5Y8P9</accession>
<dbReference type="InterPro" id="IPR016624">
    <property type="entry name" value="UCP014753"/>
</dbReference>
<dbReference type="RefSeq" id="WP_074891776.1">
    <property type="nucleotide sequence ID" value="NZ_FOXO01000042.1"/>
</dbReference>
<dbReference type="Pfam" id="PF10022">
    <property type="entry name" value="DUF2264"/>
    <property type="match status" value="1"/>
</dbReference>
<name>A0A1I5Y8P9_9FIRM</name>
<dbReference type="Proteomes" id="UP000182624">
    <property type="component" value="Unassembled WGS sequence"/>
</dbReference>
<sequence length="715" mass="82237">MKFTPTKTDYELSPYTGLTRDSWIEAAEYLLSGIFGNIKSIEDPVVMPRYETEVTYPSKDAPMWRYKAEIFEGLCRSFFISAPLIHIKPDLVLNGINVRDYYKKQVLYAVTKGEKNYVLNYSDMKELDKSGNPCACFQQTVETAALVICLWLSKDEIWETYTKEEKDKIAAFLSDFAHSNTVPQNWRLFNMLDLAFLNMYGYEIDEDIMRDHAQNILNYYVGQGWYRDGQSFDYYSCWAFNMYTAIWNQWYGYEKEPYIAKKFEENSNELMKTYPLFFDRDGFTNMWGRSGIYRNAATSSFDGNLLMNNTSIDPGLARRICSGSLLQFLSRDDFLWEGVPTLGFYGPFVPLVQSYSCAESPMWLAKALLCLHLPADHPFWTSKENIGPWEDLKENETLVTTLDGPGLCMANHEANGITELRTGKVVKDKTDLHGIWNYGKLVYNTKFPWDSVNKDGVQSQQYVVTYLDEEHPVGITPSSSLQQLREKPQLEAIAGVIPAQDKEHPVGITPNACFWHGEKDGVLYRRHFFEYETQTETHWRTAINIADFAVPYGIMRADKIRMFRRPLRITLGAFGFPDNGTEIIKKEKDGFKAVILKGHDHTGKEKQLAFTIMDGWDNIDLIHSKDTNPDSENSIILYADTIRKKQYGYEPYFLISQVITKESLEDFADDDIFPVKSIEYTDPQKCGGYGPVRISLKNGNCKVIDFEGIEGNLQL</sequence>
<reference evidence="3" key="1">
    <citation type="submission" date="2016-10" db="EMBL/GenBank/DDBJ databases">
        <authorList>
            <person name="Varghese N."/>
            <person name="Submissions S."/>
        </authorList>
    </citation>
    <scope>NUCLEOTIDE SEQUENCE [LARGE SCALE GENOMIC DNA]</scope>
    <source>
        <strain evidence="3">P18</strain>
    </source>
</reference>
<dbReference type="EMBL" id="FOXO01000042">
    <property type="protein sequence ID" value="SFQ40569.1"/>
    <property type="molecule type" value="Genomic_DNA"/>
</dbReference>
<dbReference type="PANTHER" id="PTHR35339">
    <property type="entry name" value="LINALOOL DEHYDRATASE_ISOMERASE DOMAIN-CONTAINING PROTEIN"/>
    <property type="match status" value="1"/>
</dbReference>